<evidence type="ECO:0000259" key="1">
    <source>
        <dbReference type="Pfam" id="PF00534"/>
    </source>
</evidence>
<evidence type="ECO:0000313" key="3">
    <source>
        <dbReference type="Proteomes" id="UP000231567"/>
    </source>
</evidence>
<feature type="domain" description="Glycosyl transferase family 1" evidence="1">
    <location>
        <begin position="193"/>
        <end position="365"/>
    </location>
</feature>
<dbReference type="AlphaFoldDB" id="A0A2G9YRB9"/>
<dbReference type="PANTHER" id="PTHR12526:SF625">
    <property type="entry name" value="PHOSPHATIDYLINOSITOL GLYCAN-CLASS A"/>
    <property type="match status" value="1"/>
</dbReference>
<dbReference type="Proteomes" id="UP000231567">
    <property type="component" value="Unassembled WGS sequence"/>
</dbReference>
<dbReference type="Pfam" id="PF00534">
    <property type="entry name" value="Glycos_transf_1"/>
    <property type="match status" value="1"/>
</dbReference>
<dbReference type="EMBL" id="PCRM01000017">
    <property type="protein sequence ID" value="PIP21786.1"/>
    <property type="molecule type" value="Genomic_DNA"/>
</dbReference>
<dbReference type="Gene3D" id="3.40.50.2000">
    <property type="entry name" value="Glycogen Phosphorylase B"/>
    <property type="match status" value="2"/>
</dbReference>
<dbReference type="PANTHER" id="PTHR12526">
    <property type="entry name" value="GLYCOSYLTRANSFERASE"/>
    <property type="match status" value="1"/>
</dbReference>
<proteinExistence type="predicted"/>
<dbReference type="InterPro" id="IPR001296">
    <property type="entry name" value="Glyco_trans_1"/>
</dbReference>
<evidence type="ECO:0000313" key="2">
    <source>
        <dbReference type="EMBL" id="PIP21786.1"/>
    </source>
</evidence>
<reference evidence="2 3" key="1">
    <citation type="submission" date="2017-09" db="EMBL/GenBank/DDBJ databases">
        <title>Depth-based differentiation of microbial function through sediment-hosted aquifers and enrichment of novel symbionts in the deep terrestrial subsurface.</title>
        <authorList>
            <person name="Probst A.J."/>
            <person name="Ladd B."/>
            <person name="Jarett J.K."/>
            <person name="Geller-Mcgrath D.E."/>
            <person name="Sieber C.M."/>
            <person name="Emerson J.B."/>
            <person name="Anantharaman K."/>
            <person name="Thomas B.C."/>
            <person name="Malmstrom R."/>
            <person name="Stieglmeier M."/>
            <person name="Klingl A."/>
            <person name="Woyke T."/>
            <person name="Ryan C.M."/>
            <person name="Banfield J.F."/>
        </authorList>
    </citation>
    <scope>NUCLEOTIDE SEQUENCE [LARGE SCALE GENOMIC DNA]</scope>
    <source>
        <strain evidence="2">CG23_combo_of_CG06-09_8_20_14_all_40_13</strain>
    </source>
</reference>
<dbReference type="GO" id="GO:0016757">
    <property type="term" value="F:glycosyltransferase activity"/>
    <property type="evidence" value="ECO:0007669"/>
    <property type="project" value="InterPro"/>
</dbReference>
<accession>A0A2G9YRB9</accession>
<dbReference type="SUPFAM" id="SSF53756">
    <property type="entry name" value="UDP-Glycosyltransferase/glycogen phosphorylase"/>
    <property type="match status" value="1"/>
</dbReference>
<comment type="caution">
    <text evidence="2">The sequence shown here is derived from an EMBL/GenBank/DDBJ whole genome shotgun (WGS) entry which is preliminary data.</text>
</comment>
<organism evidence="2 3">
    <name type="scientific">Candidatus Nealsonbacteria bacterium CG23_combo_of_CG06-09_8_20_14_all_40_13</name>
    <dbReference type="NCBI Taxonomy" id="1974724"/>
    <lineage>
        <taxon>Bacteria</taxon>
        <taxon>Candidatus Nealsoniibacteriota</taxon>
    </lineage>
</organism>
<protein>
    <recommendedName>
        <fullName evidence="1">Glycosyl transferase family 1 domain-containing protein</fullName>
    </recommendedName>
</protein>
<sequence>MKILNIILREKFDLNKLSALPKIAWEIAQRAQEEININIVSNGTKKEIKKFNKKINFIYLPGSYLSFFDNTLSFIKEKNNQGIIYFLGSLSGGCIFSWRARTYPNKIILNLINGGISVKDLKFIRLYDLFLQPSNCILHPSVLGKPVELFFSKFLQNGNITKIIVQSQRLKNKIISLAPKAKVEQIQFGVQQELLDFKIKHPSMEKLLLYFGHIYSVRGIDDMLISIDSLLEEGLKIKTKLIITPETNVKFLKKILSQFPKVKENTFLIKKYIDNPGKNICDSDLAFFLYRFSGEIPEYPLALLEIMAAGIPVITTNIGAISELFPKNIASYCLVKPGDIKNTVKKARNLLSNIGLRNLVIKTNKNTVAKMTWEKYYDKVKTLLF</sequence>
<name>A0A2G9YRB9_9BACT</name>
<gene>
    <name evidence="2" type="ORF">COX39_01085</name>
</gene>